<dbReference type="RefSeq" id="XP_043046289.1">
    <property type="nucleotide sequence ID" value="XM_043182615.1"/>
</dbReference>
<evidence type="ECO:0000313" key="2">
    <source>
        <dbReference type="EMBL" id="KAG7452789.1"/>
    </source>
</evidence>
<proteinExistence type="predicted"/>
<dbReference type="EMBL" id="MU250523">
    <property type="protein sequence ID" value="KAG7452789.1"/>
    <property type="molecule type" value="Genomic_DNA"/>
</dbReference>
<sequence>MSKSQSGWWRRMHTDASILRALTLLDQSRYLQAIDILDRAIIISGAMGRLDLIHALMQDVQSELASHISGRDFPALSCRRLTHKPLCTASLDVPSLSFLPSLSSFRSQLSSSPFILRGYASDWPALTNRPWRSVGYLRNVAGPGRVVPVEVGKDYRNDDWTQQIMPWDEFLASLESDAPDKMLYLAQHNLFMQFPDLRADIIVPDYVYSAPSALNYVPPGNDEQLVLNTWLGPGGTVSPAHTDPYFNFYVQIVGSKTVWLASPECSGHMYPEETPSISNTSCVDVFTTQDGSRDYPAFWDEVVPKAMSATLQAGDMLFFPPGWWHAMQANETSFSVSMWF</sequence>
<evidence type="ECO:0000259" key="1">
    <source>
        <dbReference type="PROSITE" id="PS51184"/>
    </source>
</evidence>
<dbReference type="PANTHER" id="PTHR12461:SF94">
    <property type="entry name" value="JMJC DOMAIN-CONTAINING PROTEIN"/>
    <property type="match status" value="1"/>
</dbReference>
<keyword evidence="3" id="KW-1185">Reference proteome</keyword>
<dbReference type="GeneID" id="66104912"/>
<protein>
    <submittedName>
        <fullName evidence="2">Clavaminate synthase-like protein</fullName>
    </submittedName>
</protein>
<comment type="caution">
    <text evidence="2">The sequence shown here is derived from an EMBL/GenBank/DDBJ whole genome shotgun (WGS) entry which is preliminary data.</text>
</comment>
<feature type="domain" description="JmjC" evidence="1">
    <location>
        <begin position="192"/>
        <end position="340"/>
    </location>
</feature>
<dbReference type="Pfam" id="PF13621">
    <property type="entry name" value="Cupin_8"/>
    <property type="match status" value="1"/>
</dbReference>
<dbReference type="PROSITE" id="PS51184">
    <property type="entry name" value="JMJC"/>
    <property type="match status" value="1"/>
</dbReference>
<evidence type="ECO:0000313" key="3">
    <source>
        <dbReference type="Proteomes" id="UP000812287"/>
    </source>
</evidence>
<accession>A0A9P7W5W6</accession>
<reference evidence="2" key="1">
    <citation type="submission" date="2020-11" db="EMBL/GenBank/DDBJ databases">
        <title>Adaptations for nitrogen fixation in a non-lichenized fungal sporocarp promotes dispersal by wood-feeding termites.</title>
        <authorList>
            <consortium name="DOE Joint Genome Institute"/>
            <person name="Koch R.A."/>
            <person name="Yoon G."/>
            <person name="Arayal U."/>
            <person name="Lail K."/>
            <person name="Amirebrahimi M."/>
            <person name="Labutti K."/>
            <person name="Lipzen A."/>
            <person name="Riley R."/>
            <person name="Barry K."/>
            <person name="Henrissat B."/>
            <person name="Grigoriev I.V."/>
            <person name="Herr J.R."/>
            <person name="Aime M.C."/>
        </authorList>
    </citation>
    <scope>NUCLEOTIDE SEQUENCE</scope>
    <source>
        <strain evidence="2">MCA 3950</strain>
    </source>
</reference>
<organism evidence="2 3">
    <name type="scientific">Guyanagaster necrorhizus</name>
    <dbReference type="NCBI Taxonomy" id="856835"/>
    <lineage>
        <taxon>Eukaryota</taxon>
        <taxon>Fungi</taxon>
        <taxon>Dikarya</taxon>
        <taxon>Basidiomycota</taxon>
        <taxon>Agaricomycotina</taxon>
        <taxon>Agaricomycetes</taxon>
        <taxon>Agaricomycetidae</taxon>
        <taxon>Agaricales</taxon>
        <taxon>Marasmiineae</taxon>
        <taxon>Physalacriaceae</taxon>
        <taxon>Guyanagaster</taxon>
    </lineage>
</organism>
<gene>
    <name evidence="2" type="ORF">BT62DRAFT_880178</name>
</gene>
<dbReference type="AlphaFoldDB" id="A0A9P7W5W6"/>
<dbReference type="PANTHER" id="PTHR12461">
    <property type="entry name" value="HYPOXIA-INDUCIBLE FACTOR 1 ALPHA INHIBITOR-RELATED"/>
    <property type="match status" value="1"/>
</dbReference>
<dbReference type="OrthoDB" id="47172at2759"/>
<dbReference type="InterPro" id="IPR041667">
    <property type="entry name" value="Cupin_8"/>
</dbReference>
<dbReference type="SUPFAM" id="SSF51197">
    <property type="entry name" value="Clavaminate synthase-like"/>
    <property type="match status" value="1"/>
</dbReference>
<dbReference type="Gene3D" id="2.60.120.650">
    <property type="entry name" value="Cupin"/>
    <property type="match status" value="1"/>
</dbReference>
<name>A0A9P7W5W6_9AGAR</name>
<dbReference type="InterPro" id="IPR003347">
    <property type="entry name" value="JmjC_dom"/>
</dbReference>
<dbReference type="Proteomes" id="UP000812287">
    <property type="component" value="Unassembled WGS sequence"/>
</dbReference>